<feature type="region of interest" description="Disordered" evidence="1">
    <location>
        <begin position="1"/>
        <end position="22"/>
    </location>
</feature>
<evidence type="ECO:0000256" key="1">
    <source>
        <dbReference type="SAM" id="MobiDB-lite"/>
    </source>
</evidence>
<gene>
    <name evidence="2" type="ordered locus">LOC_Os11g45140</name>
</gene>
<sequence length="201" mass="20808">MGAVGSGGPWPDPPPSWLDDGVLPRWGPVCPRQSGSGRPATAGVWCCEEADARPLSAQWQPPATPTGVLTRCSGAAGACGDGGSGIAGSGCSWRRWQRGASTTSTLAALAGSGRCSRGVWAMVGCVEGGMLLSFLGAWRGLSLLGSLRSCGGRHTLRLFLRRKSELLAAGVRRRLTTMTCCGLFQRVGAGHVKEVALSWLG</sequence>
<reference evidence="2" key="2">
    <citation type="submission" date="2005-04" db="EMBL/GenBank/DDBJ databases">
        <authorList>
            <person name="Buell C.R."/>
            <person name="Wing R.A."/>
            <person name="McCombie W.A."/>
            <person name="Ouyang S."/>
        </authorList>
    </citation>
    <scope>NUCLEOTIDE SEQUENCE</scope>
</reference>
<dbReference type="EMBL" id="DP000010">
    <property type="protein sequence ID" value="ABA95333.1"/>
    <property type="molecule type" value="Genomic_DNA"/>
</dbReference>
<reference evidence="2" key="1">
    <citation type="journal article" date="2005" name="BMC Biol.">
        <title>The sequence of rice chromosomes 11 and 12, rich in disease resistance genes and recent gene duplications.</title>
        <authorList>
            <consortium name="The rice chromosomes 11 and 12 sequencing consortia"/>
        </authorList>
    </citation>
    <scope>NUCLEOTIDE SEQUENCE [LARGE SCALE GENOMIC DNA]</scope>
</reference>
<proteinExistence type="predicted"/>
<name>Q2QZR1_ORYSJ</name>
<accession>Q2QZR1</accession>
<reference evidence="2" key="3">
    <citation type="submission" date="2006-01" db="EMBL/GenBank/DDBJ databases">
        <authorList>
            <person name="Buell R."/>
        </authorList>
    </citation>
    <scope>NUCLEOTIDE SEQUENCE</scope>
</reference>
<protein>
    <submittedName>
        <fullName evidence="2">Uncharacterized protein</fullName>
    </submittedName>
</protein>
<dbReference type="AlphaFoldDB" id="Q2QZR1"/>
<organism evidence="2">
    <name type="scientific">Oryza sativa subsp. japonica</name>
    <name type="common">Rice</name>
    <dbReference type="NCBI Taxonomy" id="39947"/>
    <lineage>
        <taxon>Eukaryota</taxon>
        <taxon>Viridiplantae</taxon>
        <taxon>Streptophyta</taxon>
        <taxon>Embryophyta</taxon>
        <taxon>Tracheophyta</taxon>
        <taxon>Spermatophyta</taxon>
        <taxon>Magnoliopsida</taxon>
        <taxon>Liliopsida</taxon>
        <taxon>Poales</taxon>
        <taxon>Poaceae</taxon>
        <taxon>BOP clade</taxon>
        <taxon>Oryzoideae</taxon>
        <taxon>Oryzeae</taxon>
        <taxon>Oryzinae</taxon>
        <taxon>Oryza</taxon>
        <taxon>Oryza sativa</taxon>
    </lineage>
</organism>
<evidence type="ECO:0000313" key="2">
    <source>
        <dbReference type="EMBL" id="ABA95333.1"/>
    </source>
</evidence>